<keyword evidence="3" id="KW-1185">Reference proteome</keyword>
<dbReference type="InterPro" id="IPR044886">
    <property type="entry name" value="FLCN_DENN_C_sf"/>
</dbReference>
<proteinExistence type="predicted"/>
<dbReference type="EMBL" id="UYRU01104426">
    <property type="protein sequence ID" value="VDN42368.1"/>
    <property type="molecule type" value="Genomic_DNA"/>
</dbReference>
<evidence type="ECO:0000259" key="1">
    <source>
        <dbReference type="Pfam" id="PF16692"/>
    </source>
</evidence>
<organism evidence="2 3">
    <name type="scientific">Dibothriocephalus latus</name>
    <name type="common">Fish tapeworm</name>
    <name type="synonym">Diphyllobothrium latum</name>
    <dbReference type="NCBI Taxonomy" id="60516"/>
    <lineage>
        <taxon>Eukaryota</taxon>
        <taxon>Metazoa</taxon>
        <taxon>Spiralia</taxon>
        <taxon>Lophotrochozoa</taxon>
        <taxon>Platyhelminthes</taxon>
        <taxon>Cestoda</taxon>
        <taxon>Eucestoda</taxon>
        <taxon>Diphyllobothriidea</taxon>
        <taxon>Diphyllobothriidae</taxon>
        <taxon>Dibothriocephalus</taxon>
    </lineage>
</organism>
<dbReference type="InterPro" id="IPR032035">
    <property type="entry name" value="Folliculin_DENN"/>
</dbReference>
<protein>
    <recommendedName>
        <fullName evidence="1">Folliculin DENN domain-containing protein</fullName>
    </recommendedName>
</protein>
<name>A0A3P7P120_DIBLA</name>
<feature type="domain" description="Folliculin DENN" evidence="1">
    <location>
        <begin position="2"/>
        <end position="69"/>
    </location>
</feature>
<dbReference type="Pfam" id="PF16692">
    <property type="entry name" value="Folliculin_C"/>
    <property type="match status" value="1"/>
</dbReference>
<gene>
    <name evidence="2" type="ORF">DILT_LOCUS18808</name>
</gene>
<dbReference type="Gene3D" id="1.10.10.1730">
    <property type="entry name" value="Folliculin"/>
    <property type="match status" value="1"/>
</dbReference>
<reference evidence="2 3" key="1">
    <citation type="submission" date="2018-11" db="EMBL/GenBank/DDBJ databases">
        <authorList>
            <consortium name="Pathogen Informatics"/>
        </authorList>
    </citation>
    <scope>NUCLEOTIDE SEQUENCE [LARGE SCALE GENOMIC DNA]</scope>
</reference>
<evidence type="ECO:0000313" key="2">
    <source>
        <dbReference type="EMBL" id="VDN42368.1"/>
    </source>
</evidence>
<dbReference type="OrthoDB" id="5599713at2759"/>
<dbReference type="AlphaFoldDB" id="A0A3P7P120"/>
<sequence length="107" mass="11997">MALAAIRQEWIDRARFFYSFKRCQGPTLVNDDAAKRCASVLAALQCSAPEDELIVRFWQKGLSHKTRQNVCHPHRSVHSSRRASCSSGTMGTSDISFAINALDTLHF</sequence>
<evidence type="ECO:0000313" key="3">
    <source>
        <dbReference type="Proteomes" id="UP000281553"/>
    </source>
</evidence>
<accession>A0A3P7P120</accession>
<dbReference type="Proteomes" id="UP000281553">
    <property type="component" value="Unassembled WGS sequence"/>
</dbReference>